<organism evidence="7 8">
    <name type="scientific">Thermosipho melanesiensis</name>
    <dbReference type="NCBI Taxonomy" id="46541"/>
    <lineage>
        <taxon>Bacteria</taxon>
        <taxon>Thermotogati</taxon>
        <taxon>Thermotogota</taxon>
        <taxon>Thermotogae</taxon>
        <taxon>Thermotogales</taxon>
        <taxon>Fervidobacteriaceae</taxon>
        <taxon>Thermosipho</taxon>
    </lineage>
</organism>
<protein>
    <recommendedName>
        <fullName evidence="9">Integral membrane protein-like protein</fullName>
    </recommendedName>
</protein>
<sequence>MKGIYRKTFISISISLAVIILFQFLNSFRLDLKMFLSFKFLFGVFILIAIYIIDAIRLKLLLHFFGYNVLIRETARNIIFGKFFSFITPMSIGGQPYQIYHLSKIGVKTEDATNIIISRTLEISFVILLLDVIFVRLILNAYPKSFGFGLIITGLLISLSISILIFLGFVNRKFLEKILIFFNRFLKNKQEKEKILEWIDSLQGSIKVLWLKNPWMLIFDTFLYFLTVCMYSYIMFLLVKNTINFWYLVGIMALLNSVAYYIPTPGSSGGIESTYQIVFTQIFGGAKAIETVMIFRIITFYIPLILSTILFPKFGINYNKEEG</sequence>
<feature type="transmembrane region" description="Helical" evidence="6">
    <location>
        <begin position="9"/>
        <end position="28"/>
    </location>
</feature>
<keyword evidence="4 6" id="KW-1133">Transmembrane helix</keyword>
<accession>A0ABM6GGN4</accession>
<name>A0ABM6GGN4_9BACT</name>
<reference evidence="7 8" key="1">
    <citation type="submission" date="2014-02" db="EMBL/GenBank/DDBJ databases">
        <title>Diversity of Thermotogales isolates from hydrothermal vents.</title>
        <authorList>
            <person name="Haverkamp T.H.A."/>
            <person name="Lossouarn J."/>
            <person name="Geslin C."/>
            <person name="Nesbo C.L."/>
        </authorList>
    </citation>
    <scope>NUCLEOTIDE SEQUENCE [LARGE SCALE GENOMIC DNA]</scope>
    <source>
        <strain evidence="7 8">431</strain>
    </source>
</reference>
<evidence type="ECO:0000256" key="2">
    <source>
        <dbReference type="ARBA" id="ARBA00022475"/>
    </source>
</evidence>
<evidence type="ECO:0000256" key="6">
    <source>
        <dbReference type="SAM" id="Phobius"/>
    </source>
</evidence>
<feature type="transmembrane region" description="Helical" evidence="6">
    <location>
        <begin position="123"/>
        <end position="142"/>
    </location>
</feature>
<evidence type="ECO:0000256" key="1">
    <source>
        <dbReference type="ARBA" id="ARBA00004651"/>
    </source>
</evidence>
<keyword evidence="5 6" id="KW-0472">Membrane</keyword>
<keyword evidence="8" id="KW-1185">Reference proteome</keyword>
<keyword evidence="3 6" id="KW-0812">Transmembrane</keyword>
<feature type="transmembrane region" description="Helical" evidence="6">
    <location>
        <begin position="293"/>
        <end position="311"/>
    </location>
</feature>
<evidence type="ECO:0000313" key="7">
    <source>
        <dbReference type="EMBL" id="APT74778.1"/>
    </source>
</evidence>
<feature type="transmembrane region" description="Helical" evidence="6">
    <location>
        <begin position="148"/>
        <end position="170"/>
    </location>
</feature>
<dbReference type="NCBIfam" id="TIGR00374">
    <property type="entry name" value="flippase-like domain"/>
    <property type="match status" value="1"/>
</dbReference>
<proteinExistence type="predicted"/>
<keyword evidence="2" id="KW-1003">Cell membrane</keyword>
<dbReference type="PANTHER" id="PTHR37693">
    <property type="entry name" value="PHOSPHATIDYLGLYCEROL LYSYLTRANSFERASE"/>
    <property type="match status" value="1"/>
</dbReference>
<dbReference type="InterPro" id="IPR022791">
    <property type="entry name" value="L-PG_synthase/AglD"/>
</dbReference>
<dbReference type="RefSeq" id="WP_012058114.1">
    <property type="nucleotide sequence ID" value="NZ_CP007389.1"/>
</dbReference>
<dbReference type="EMBL" id="CP007389">
    <property type="protein sequence ID" value="APT74778.1"/>
    <property type="molecule type" value="Genomic_DNA"/>
</dbReference>
<evidence type="ECO:0000313" key="8">
    <source>
        <dbReference type="Proteomes" id="UP000185490"/>
    </source>
</evidence>
<evidence type="ECO:0000256" key="4">
    <source>
        <dbReference type="ARBA" id="ARBA00022989"/>
    </source>
</evidence>
<evidence type="ECO:0000256" key="5">
    <source>
        <dbReference type="ARBA" id="ARBA00023136"/>
    </source>
</evidence>
<feature type="transmembrane region" description="Helical" evidence="6">
    <location>
        <begin position="217"/>
        <end position="239"/>
    </location>
</feature>
<gene>
    <name evidence="7" type="ORF">BW47_10105</name>
</gene>
<evidence type="ECO:0000256" key="3">
    <source>
        <dbReference type="ARBA" id="ARBA00022692"/>
    </source>
</evidence>
<dbReference type="PANTHER" id="PTHR37693:SF1">
    <property type="entry name" value="INTEGRAL MEMBRANE PROTEIN"/>
    <property type="match status" value="1"/>
</dbReference>
<dbReference type="Proteomes" id="UP000185490">
    <property type="component" value="Chromosome"/>
</dbReference>
<dbReference type="Pfam" id="PF03706">
    <property type="entry name" value="LPG_synthase_TM"/>
    <property type="match status" value="1"/>
</dbReference>
<comment type="subcellular location">
    <subcellularLocation>
        <location evidence="1">Cell membrane</location>
        <topology evidence="1">Multi-pass membrane protein</topology>
    </subcellularLocation>
</comment>
<feature type="transmembrane region" description="Helical" evidence="6">
    <location>
        <begin position="245"/>
        <end position="262"/>
    </location>
</feature>
<evidence type="ECO:0008006" key="9">
    <source>
        <dbReference type="Google" id="ProtNLM"/>
    </source>
</evidence>